<dbReference type="Gene3D" id="3.40.50.150">
    <property type="entry name" value="Vaccinia Virus protein VP39"/>
    <property type="match status" value="1"/>
</dbReference>
<dbReference type="PANTHER" id="PTHR34203">
    <property type="entry name" value="METHYLTRANSFERASE, FKBM FAMILY PROTEIN"/>
    <property type="match status" value="1"/>
</dbReference>
<keyword evidence="1" id="KW-0732">Signal</keyword>
<dbReference type="PANTHER" id="PTHR34203:SF13">
    <property type="entry name" value="EXPRESSED PROTEIN"/>
    <property type="match status" value="1"/>
</dbReference>
<feature type="chain" id="PRO_5046419048" evidence="1">
    <location>
        <begin position="29"/>
        <end position="441"/>
    </location>
</feature>
<evidence type="ECO:0000313" key="3">
    <source>
        <dbReference type="EMBL" id="CAK9095058.1"/>
    </source>
</evidence>
<feature type="signal peptide" evidence="1">
    <location>
        <begin position="1"/>
        <end position="28"/>
    </location>
</feature>
<dbReference type="InterPro" id="IPR029063">
    <property type="entry name" value="SAM-dependent_MTases_sf"/>
</dbReference>
<evidence type="ECO:0000256" key="1">
    <source>
        <dbReference type="SAM" id="SignalP"/>
    </source>
</evidence>
<dbReference type="Proteomes" id="UP001642464">
    <property type="component" value="Unassembled WGS sequence"/>
</dbReference>
<name>A0ABP0R387_9DINO</name>
<evidence type="ECO:0000259" key="2">
    <source>
        <dbReference type="Pfam" id="PF05050"/>
    </source>
</evidence>
<dbReference type="EMBL" id="CAXAMM010040729">
    <property type="protein sequence ID" value="CAK9095058.1"/>
    <property type="molecule type" value="Genomic_DNA"/>
</dbReference>
<dbReference type="NCBIfam" id="TIGR01444">
    <property type="entry name" value="fkbM_fam"/>
    <property type="match status" value="1"/>
</dbReference>
<sequence length="441" mass="48182">MDSRRIGLLLILLFGVSLVAWNLRTISGSQEVGAAVVEPKDGFEKLTAGQSLAFESMTPELKTRVEPLTDAVVLRSWAAPHWLHVVSGSGRDPATRELRSKKLRECPLTLLMQWVFDEGCAQQHSVVIDIGMNLGWFTALAAAHGLQVVAVEPSATKVQYMAKTLELNGWGELVQLRHGALADGGGKLFVDEARWWEKRSASREGGDGKTQAEAIRLDDLVLSDTKVCLLKADCRGCETEAFRSGEQLLKAGAIQVVQMEYDNSMASQAALETLQSMSPRPWQCILLPTGISCSGADLADKQGEALKELWDFVVGNVHEDCSASTLRELSPPDAHGYHTDLWLVHDHTMDRLRAEPNFVAAQQRLAEAQSQKCEYAEQQVEPGVCELMCHRFSNIEEAKEACSARPTCTKVLAVSSGFELRGGAAFAGPMQVPATIKLHCS</sequence>
<organism evidence="3 4">
    <name type="scientific">Durusdinium trenchii</name>
    <dbReference type="NCBI Taxonomy" id="1381693"/>
    <lineage>
        <taxon>Eukaryota</taxon>
        <taxon>Sar</taxon>
        <taxon>Alveolata</taxon>
        <taxon>Dinophyceae</taxon>
        <taxon>Suessiales</taxon>
        <taxon>Symbiodiniaceae</taxon>
        <taxon>Durusdinium</taxon>
    </lineage>
</organism>
<dbReference type="Pfam" id="PF05050">
    <property type="entry name" value="Methyltransf_21"/>
    <property type="match status" value="1"/>
</dbReference>
<dbReference type="InterPro" id="IPR006342">
    <property type="entry name" value="FkbM_mtfrase"/>
</dbReference>
<dbReference type="SUPFAM" id="SSF53335">
    <property type="entry name" value="S-adenosyl-L-methionine-dependent methyltransferases"/>
    <property type="match status" value="1"/>
</dbReference>
<protein>
    <submittedName>
        <fullName evidence="3">Methyltransf_21 domain-containing protein</fullName>
    </submittedName>
</protein>
<reference evidence="3 4" key="1">
    <citation type="submission" date="2024-02" db="EMBL/GenBank/DDBJ databases">
        <authorList>
            <person name="Chen Y."/>
            <person name="Shah S."/>
            <person name="Dougan E. K."/>
            <person name="Thang M."/>
            <person name="Chan C."/>
        </authorList>
    </citation>
    <scope>NUCLEOTIDE SEQUENCE [LARGE SCALE GENOMIC DNA]</scope>
</reference>
<gene>
    <name evidence="3" type="ORF">SCF082_LOCUS44665</name>
</gene>
<keyword evidence="4" id="KW-1185">Reference proteome</keyword>
<proteinExistence type="predicted"/>
<comment type="caution">
    <text evidence="3">The sequence shown here is derived from an EMBL/GenBank/DDBJ whole genome shotgun (WGS) entry which is preliminary data.</text>
</comment>
<dbReference type="InterPro" id="IPR052514">
    <property type="entry name" value="SAM-dependent_MTase"/>
</dbReference>
<evidence type="ECO:0000313" key="4">
    <source>
        <dbReference type="Proteomes" id="UP001642464"/>
    </source>
</evidence>
<feature type="domain" description="Methyltransferase FkbM" evidence="2">
    <location>
        <begin position="129"/>
        <end position="265"/>
    </location>
</feature>
<accession>A0ABP0R387</accession>